<evidence type="ECO:0000313" key="2">
    <source>
        <dbReference type="EMBL" id="ABC39231.1"/>
    </source>
</evidence>
<organism evidence="2 3">
    <name type="scientific">Burkholderia thailandensis (strain ATCC 700388 / DSM 13276 / CCUG 48851 / CIP 106301 / E264)</name>
    <dbReference type="NCBI Taxonomy" id="271848"/>
    <lineage>
        <taxon>Bacteria</taxon>
        <taxon>Pseudomonadati</taxon>
        <taxon>Pseudomonadota</taxon>
        <taxon>Betaproteobacteria</taxon>
        <taxon>Burkholderiales</taxon>
        <taxon>Burkholderiaceae</taxon>
        <taxon>Burkholderia</taxon>
        <taxon>pseudomallei group</taxon>
    </lineage>
</organism>
<proteinExistence type="predicted"/>
<accession>Q2T0Z5</accession>
<dbReference type="Proteomes" id="UP000001930">
    <property type="component" value="Chromosome I"/>
</dbReference>
<gene>
    <name evidence="2" type="ordered locus">BTH_I0597</name>
</gene>
<dbReference type="EMBL" id="CP000086">
    <property type="protein sequence ID" value="ABC39231.1"/>
    <property type="molecule type" value="Genomic_DNA"/>
</dbReference>
<dbReference type="AlphaFoldDB" id="Q2T0Z5"/>
<sequence length="74" mass="8319">MRVAIASPRFDKAAMRGPALRERRRSLGARHAAFAFRAEITRRVAPVGVSPPMRPTVHSHRHAHGIRPHPATRR</sequence>
<keyword evidence="3" id="KW-1185">Reference proteome</keyword>
<evidence type="ECO:0000256" key="1">
    <source>
        <dbReference type="SAM" id="MobiDB-lite"/>
    </source>
</evidence>
<feature type="region of interest" description="Disordered" evidence="1">
    <location>
        <begin position="47"/>
        <end position="74"/>
    </location>
</feature>
<protein>
    <submittedName>
        <fullName evidence="2">Uncharacterized protein</fullName>
    </submittedName>
</protein>
<dbReference type="HOGENOM" id="CLU_2680687_0_0_4"/>
<reference evidence="2 3" key="1">
    <citation type="journal article" date="2005" name="BMC Genomics">
        <title>Bacterial genome adaptation to niches: divergence of the potential virulence genes in three Burkholderia species of different survival strategies.</title>
        <authorList>
            <person name="Kim H.S."/>
            <person name="Schell M.A."/>
            <person name="Yu Y."/>
            <person name="Ulrich R.L."/>
            <person name="Sarria S.H."/>
            <person name="Nierman W.C."/>
            <person name="DeShazer D."/>
        </authorList>
    </citation>
    <scope>NUCLEOTIDE SEQUENCE [LARGE SCALE GENOMIC DNA]</scope>
    <source>
        <strain evidence="3">ATCC 700388 / DSM 13276 / CCUG 48851 / CIP 106301 / E264</strain>
    </source>
</reference>
<evidence type="ECO:0000313" key="3">
    <source>
        <dbReference type="Proteomes" id="UP000001930"/>
    </source>
</evidence>
<dbReference type="KEGG" id="bte:BTH_I0597"/>
<name>Q2T0Z5_BURTA</name>
<feature type="compositionally biased region" description="Basic residues" evidence="1">
    <location>
        <begin position="57"/>
        <end position="74"/>
    </location>
</feature>